<dbReference type="OMA" id="WLQSGWK"/>
<dbReference type="InterPro" id="IPR029044">
    <property type="entry name" value="Nucleotide-diphossugar_trans"/>
</dbReference>
<dbReference type="Gene3D" id="3.90.550.20">
    <property type="match status" value="1"/>
</dbReference>
<dbReference type="SUPFAM" id="SSF53448">
    <property type="entry name" value="Nucleotide-diphospho-sugar transferases"/>
    <property type="match status" value="1"/>
</dbReference>
<gene>
    <name evidence="2" type="ORF">CSUB01_05880</name>
</gene>
<proteinExistence type="inferred from homology"/>
<organism evidence="2 3">
    <name type="scientific">Colletotrichum sublineola</name>
    <name type="common">Sorghum anthracnose fungus</name>
    <dbReference type="NCBI Taxonomy" id="1173701"/>
    <lineage>
        <taxon>Eukaryota</taxon>
        <taxon>Fungi</taxon>
        <taxon>Dikarya</taxon>
        <taxon>Ascomycota</taxon>
        <taxon>Pezizomycotina</taxon>
        <taxon>Sordariomycetes</taxon>
        <taxon>Hypocreomycetidae</taxon>
        <taxon>Glomerellales</taxon>
        <taxon>Glomerellaceae</taxon>
        <taxon>Colletotrichum</taxon>
        <taxon>Colletotrichum graminicola species complex</taxon>
    </lineage>
</organism>
<comment type="similarity">
    <text evidence="1">Belongs to the glycosyltransferase 32 family.</text>
</comment>
<sequence>MTLLRSVLRTISRLRIWLSCLAFVLLIVTTQQNRNLVRQWLLRPGGGKETTIPKHVWQIYFPPEGGDTHNQLRNVPEWTRNAFGFKHTLVGQDIGDAFMEEHFDSRTNDVYRLIRNPALKSDFLRYAILLQKGGYYSDLDTKPVKPLVDWLPKEFNGKVGLLIAPEHDDGINPEGWWPHPVQICQWTFAAAPGHPALERMLQRAIAGLEDLANAQAVPLDQIRPLDREVLNATGPPAWTEVVFETIRDMAPEITTYEDLSRLSEPRLFGDILLLPLDAFTSLNEEEKAALEGLGQHQLVHHEFAGAWKSWTG</sequence>
<keyword evidence="3" id="KW-1185">Reference proteome</keyword>
<dbReference type="InterPro" id="IPR007577">
    <property type="entry name" value="GlycoTrfase_DXD_sugar-bd_CS"/>
</dbReference>
<evidence type="ECO:0000313" key="2">
    <source>
        <dbReference type="EMBL" id="KDN67480.1"/>
    </source>
</evidence>
<keyword evidence="2" id="KW-0808">Transferase</keyword>
<reference evidence="3" key="1">
    <citation type="journal article" date="2014" name="Genome Announc.">
        <title>Draft genome sequence of Colletotrichum sublineola, a destructive pathogen of cultivated sorghum.</title>
        <authorList>
            <person name="Baroncelli R."/>
            <person name="Sanz-Martin J.M."/>
            <person name="Rech G.E."/>
            <person name="Sukno S.A."/>
            <person name="Thon M.R."/>
        </authorList>
    </citation>
    <scope>NUCLEOTIDE SEQUENCE [LARGE SCALE GENOMIC DNA]</scope>
    <source>
        <strain evidence="3">TX430BB</strain>
    </source>
</reference>
<dbReference type="eggNOG" id="ENOG502QW2I">
    <property type="taxonomic scope" value="Eukaryota"/>
</dbReference>
<evidence type="ECO:0000256" key="1">
    <source>
        <dbReference type="ARBA" id="ARBA00009003"/>
    </source>
</evidence>
<dbReference type="Pfam" id="PF04488">
    <property type="entry name" value="Gly_transf_sug"/>
    <property type="match status" value="1"/>
</dbReference>
<dbReference type="EMBL" id="JMSE01000799">
    <property type="protein sequence ID" value="KDN67480.1"/>
    <property type="molecule type" value="Genomic_DNA"/>
</dbReference>
<dbReference type="GO" id="GO:0006487">
    <property type="term" value="P:protein N-linked glycosylation"/>
    <property type="evidence" value="ECO:0007669"/>
    <property type="project" value="TreeGrafter"/>
</dbReference>
<evidence type="ECO:0000313" key="3">
    <source>
        <dbReference type="Proteomes" id="UP000027238"/>
    </source>
</evidence>
<protein>
    <submittedName>
        <fullName evidence="2">Putative initiation-specific alpha-1,6-mannosyltransferase</fullName>
    </submittedName>
</protein>
<keyword evidence="2" id="KW-0328">Glycosyltransferase</keyword>
<name>A0A066XN85_COLSU</name>
<comment type="caution">
    <text evidence="2">The sequence shown here is derived from an EMBL/GenBank/DDBJ whole genome shotgun (WGS) entry which is preliminary data.</text>
</comment>
<dbReference type="STRING" id="1173701.A0A066XN85"/>
<dbReference type="InterPro" id="IPR039367">
    <property type="entry name" value="Och1-like"/>
</dbReference>
<dbReference type="PANTHER" id="PTHR31834">
    <property type="entry name" value="INITIATION-SPECIFIC ALPHA-1,6-MANNOSYLTRANSFERASE"/>
    <property type="match status" value="1"/>
</dbReference>
<dbReference type="GO" id="GO:0000009">
    <property type="term" value="F:alpha-1,6-mannosyltransferase activity"/>
    <property type="evidence" value="ECO:0007669"/>
    <property type="project" value="InterPro"/>
</dbReference>
<dbReference type="PANTHER" id="PTHR31834:SF1">
    <property type="entry name" value="INITIATION-SPECIFIC ALPHA-1,6-MANNOSYLTRANSFERASE"/>
    <property type="match status" value="1"/>
</dbReference>
<dbReference type="OrthoDB" id="409543at2759"/>
<dbReference type="Proteomes" id="UP000027238">
    <property type="component" value="Unassembled WGS sequence"/>
</dbReference>
<dbReference type="GO" id="GO:0000136">
    <property type="term" value="C:mannan polymerase complex"/>
    <property type="evidence" value="ECO:0007669"/>
    <property type="project" value="TreeGrafter"/>
</dbReference>
<dbReference type="HOGENOM" id="CLU_022381_0_1_1"/>
<accession>A0A066XN85</accession>
<dbReference type="AlphaFoldDB" id="A0A066XN85"/>